<reference evidence="7" key="1">
    <citation type="journal article" date="2023" name="G3 (Bethesda)">
        <title>A reference genome for the long-term kleptoplast-retaining sea slug Elysia crispata morphotype clarki.</title>
        <authorList>
            <person name="Eastman K.E."/>
            <person name="Pendleton A.L."/>
            <person name="Shaikh M.A."/>
            <person name="Suttiyut T."/>
            <person name="Ogas R."/>
            <person name="Tomko P."/>
            <person name="Gavelis G."/>
            <person name="Widhalm J.R."/>
            <person name="Wisecaver J.H."/>
        </authorList>
    </citation>
    <scope>NUCLEOTIDE SEQUENCE</scope>
    <source>
        <strain evidence="7">ECLA1</strain>
    </source>
</reference>
<dbReference type="InterPro" id="IPR003591">
    <property type="entry name" value="Leu-rich_rpt_typical-subtyp"/>
</dbReference>
<evidence type="ECO:0000313" key="8">
    <source>
        <dbReference type="Proteomes" id="UP001283361"/>
    </source>
</evidence>
<keyword evidence="4" id="KW-1133">Transmembrane helix</keyword>
<dbReference type="GO" id="GO:0005886">
    <property type="term" value="C:plasma membrane"/>
    <property type="evidence" value="ECO:0007669"/>
    <property type="project" value="TreeGrafter"/>
</dbReference>
<protein>
    <recommendedName>
        <fullName evidence="6">LRRNT domain-containing protein</fullName>
    </recommendedName>
</protein>
<feature type="signal peptide" evidence="5">
    <location>
        <begin position="1"/>
        <end position="20"/>
    </location>
</feature>
<proteinExistence type="predicted"/>
<dbReference type="EMBL" id="JAWDGP010004062">
    <property type="protein sequence ID" value="KAK3768328.1"/>
    <property type="molecule type" value="Genomic_DNA"/>
</dbReference>
<sequence>MTSLLEICLFFLHFFLLCSAEGARPGLRLLSSKFFSPANEKESVNFYSRPFRFFIQPTPSLSFRGSPRYNAIYNTSKVTDRSQADTYQNKTPNFSSKSQKIVNEHKSWTSNSTLMRLARWHKSRVLGRYLNFIRLQRRQESYNSSGHRQEEKLQLSSPNESFHKNLDMVSACICPSKCSCKYRQDKIVHVVDCSNRSLTEIPPLPSTAREVYLQGNSISKIPCNAFQNLKNLTNLDMSKNRLVKLPLRLFFNLTSLKYINLSKNELKNIQNDTFQGLDSLERLNLQGNMLRYQPWTFETRAFHGLTSLTHLHLEGNQPDLPDDFTYPDQALSHVPTLEYLWLDGYPRSLGPGFLSLSNLSYISFMSGDGSFCSFQPSLPEDFFANLPSIRPLHLKMVACSISFIPPTFFDLVKNIYSLDLTSNPELSIEGFGKASWGLQNSTLSILNISKIVKEHSTVCNILNRKTFQYLKTTNLKALIVKSNRIVNVYPEALLDLPKSIEYISFRRNNIVQAFAIYALNQLPNLKTMDISKQVSYMYGRKFSTYREINSCRNCFRCRRTESKSEQTGHTKSLQKYRNIARKKSYPYLLTTISSSSTMVSTDTSYEKNTDSVEFCGKNQLSDFVWPLPPNLTQVYASDIKLDFDIPIIRFSTKNVVKVVDFSENGVKCFGGPIYGLTSLQTVDLSRNQCYRLNPYFFTQTPNLTTLLLSMNRLGEPLSNDTEGVIFSKLDHLKTLDLSSNYLKHISEAAFKNNENLQVLNLSNNAFNTFLPILTFNRKLLILDLSNNLLVALSESTCNQFLEIKTINQSFTVNISGNNGFLCNCDTLYFLNFLLDRPEIFDGVESFRCQLENGSFVSYAGLAQVIEELELHCIVQSIFVGVLLAFFLLLGCLFAFGLYHFKRWQWKYLYYMGRSRLHIGSTYLTYRPIAQAFITYDQNTPLEPVVGDRIQSLGRAATNTSRQHEGGRGGTQHIDEITRFTRLLRNFPPEIATFLKGQAHRCLVYTDDNECFWQHLKDVILAD</sequence>
<dbReference type="AlphaFoldDB" id="A0AAE1DG75"/>
<dbReference type="PANTHER" id="PTHR24369">
    <property type="entry name" value="ANTIGEN BSP, PUTATIVE-RELATED"/>
    <property type="match status" value="1"/>
</dbReference>
<feature type="chain" id="PRO_5042021185" description="LRRNT domain-containing protein" evidence="5">
    <location>
        <begin position="21"/>
        <end position="1022"/>
    </location>
</feature>
<evidence type="ECO:0000256" key="4">
    <source>
        <dbReference type="SAM" id="Phobius"/>
    </source>
</evidence>
<dbReference type="InterPro" id="IPR001611">
    <property type="entry name" value="Leu-rich_rpt"/>
</dbReference>
<evidence type="ECO:0000256" key="5">
    <source>
        <dbReference type="SAM" id="SignalP"/>
    </source>
</evidence>
<accession>A0AAE1DG75</accession>
<feature type="domain" description="LRRNT" evidence="6">
    <location>
        <begin position="173"/>
        <end position="210"/>
    </location>
</feature>
<dbReference type="InterPro" id="IPR000372">
    <property type="entry name" value="LRRNT"/>
</dbReference>
<dbReference type="Pfam" id="PF13855">
    <property type="entry name" value="LRR_8"/>
    <property type="match status" value="2"/>
</dbReference>
<keyword evidence="2 5" id="KW-0732">Signal</keyword>
<dbReference type="InterPro" id="IPR032675">
    <property type="entry name" value="LRR_dom_sf"/>
</dbReference>
<comment type="caution">
    <text evidence="7">The sequence shown here is derived from an EMBL/GenBank/DDBJ whole genome shotgun (WGS) entry which is preliminary data.</text>
</comment>
<evidence type="ECO:0000256" key="2">
    <source>
        <dbReference type="ARBA" id="ARBA00022729"/>
    </source>
</evidence>
<dbReference type="SUPFAM" id="SSF52058">
    <property type="entry name" value="L domain-like"/>
    <property type="match status" value="2"/>
</dbReference>
<gene>
    <name evidence="7" type="ORF">RRG08_031120</name>
</gene>
<dbReference type="InterPro" id="IPR050541">
    <property type="entry name" value="LRR_TM_domain-containing"/>
</dbReference>
<dbReference type="PROSITE" id="PS51450">
    <property type="entry name" value="LRR"/>
    <property type="match status" value="2"/>
</dbReference>
<dbReference type="Proteomes" id="UP001283361">
    <property type="component" value="Unassembled WGS sequence"/>
</dbReference>
<evidence type="ECO:0000256" key="3">
    <source>
        <dbReference type="ARBA" id="ARBA00022737"/>
    </source>
</evidence>
<keyword evidence="8" id="KW-1185">Reference proteome</keyword>
<evidence type="ECO:0000259" key="6">
    <source>
        <dbReference type="SMART" id="SM00013"/>
    </source>
</evidence>
<keyword evidence="4" id="KW-0472">Membrane</keyword>
<organism evidence="7 8">
    <name type="scientific">Elysia crispata</name>
    <name type="common">lettuce slug</name>
    <dbReference type="NCBI Taxonomy" id="231223"/>
    <lineage>
        <taxon>Eukaryota</taxon>
        <taxon>Metazoa</taxon>
        <taxon>Spiralia</taxon>
        <taxon>Lophotrochozoa</taxon>
        <taxon>Mollusca</taxon>
        <taxon>Gastropoda</taxon>
        <taxon>Heterobranchia</taxon>
        <taxon>Euthyneura</taxon>
        <taxon>Panpulmonata</taxon>
        <taxon>Sacoglossa</taxon>
        <taxon>Placobranchoidea</taxon>
        <taxon>Plakobranchidae</taxon>
        <taxon>Elysia</taxon>
    </lineage>
</organism>
<dbReference type="PANTHER" id="PTHR24369:SF211">
    <property type="entry name" value="LEUCINE-RICH REPEAT-CONTAINING PROTEIN 15-LIKE"/>
    <property type="match status" value="1"/>
</dbReference>
<feature type="transmembrane region" description="Helical" evidence="4">
    <location>
        <begin position="877"/>
        <end position="898"/>
    </location>
</feature>
<name>A0AAE1DG75_9GAST</name>
<dbReference type="SMART" id="SM00365">
    <property type="entry name" value="LRR_SD22"/>
    <property type="match status" value="4"/>
</dbReference>
<dbReference type="SMART" id="SM00013">
    <property type="entry name" value="LRRNT"/>
    <property type="match status" value="1"/>
</dbReference>
<dbReference type="SMART" id="SM00369">
    <property type="entry name" value="LRR_TYP"/>
    <property type="match status" value="9"/>
</dbReference>
<evidence type="ECO:0000313" key="7">
    <source>
        <dbReference type="EMBL" id="KAK3768328.1"/>
    </source>
</evidence>
<evidence type="ECO:0000256" key="1">
    <source>
        <dbReference type="ARBA" id="ARBA00022614"/>
    </source>
</evidence>
<dbReference type="Gene3D" id="3.80.10.10">
    <property type="entry name" value="Ribonuclease Inhibitor"/>
    <property type="match status" value="4"/>
</dbReference>
<keyword evidence="4" id="KW-0812">Transmembrane</keyword>
<keyword evidence="3" id="KW-0677">Repeat</keyword>
<keyword evidence="1" id="KW-0433">Leucine-rich repeat</keyword>